<evidence type="ECO:0000256" key="4">
    <source>
        <dbReference type="ARBA" id="ARBA00022840"/>
    </source>
</evidence>
<dbReference type="RefSeq" id="WP_138727954.1">
    <property type="nucleotide sequence ID" value="NZ_SRMP02000012.1"/>
</dbReference>
<evidence type="ECO:0000256" key="2">
    <source>
        <dbReference type="ARBA" id="ARBA00022801"/>
    </source>
</evidence>
<proteinExistence type="predicted"/>
<reference evidence="8 9" key="1">
    <citation type="submission" date="2024-12" db="EMBL/GenBank/DDBJ databases">
        <authorList>
            <person name="Hu S."/>
        </authorList>
    </citation>
    <scope>NUCLEOTIDE SEQUENCE [LARGE SCALE GENOMIC DNA]</scope>
    <source>
        <strain evidence="8 9">P-25</strain>
    </source>
</reference>
<dbReference type="SMART" id="SM00490">
    <property type="entry name" value="HELICc"/>
    <property type="match status" value="1"/>
</dbReference>
<keyword evidence="4" id="KW-0067">ATP-binding</keyword>
<keyword evidence="3 8" id="KW-0347">Helicase</keyword>
<evidence type="ECO:0000259" key="6">
    <source>
        <dbReference type="PROSITE" id="PS51192"/>
    </source>
</evidence>
<name>A0ABW9JHZ6_9SPHI</name>
<keyword evidence="2" id="KW-0378">Hydrolase</keyword>
<evidence type="ECO:0000259" key="7">
    <source>
        <dbReference type="PROSITE" id="PS51194"/>
    </source>
</evidence>
<dbReference type="GO" id="GO:0004386">
    <property type="term" value="F:helicase activity"/>
    <property type="evidence" value="ECO:0007669"/>
    <property type="project" value="UniProtKB-KW"/>
</dbReference>
<sequence>MLKDCDWSIDRDYKTGSENEPMQFYLEGLANSSEFHLLLGYFSSAAINLLSIGFATFISKGGKIRMVINHLLSEKDKEVVEKGLGANTTKVFDLTNIVSLGKILDEYDTHFFECLAYLIAEKRIEIKVIKPKNSRGIAHYKSGIFSDGEDKVGYKASCNFTLNGLSENLEELEAFLSWEDGRSNKLIKKQMRVIDDYFAEKDDAVEYLSASDIEIAIRDKFGNKDLNELIVKEDELLKKKMNLIKNGRLKQTILRLHEKVDEIIRTPRFPNNGTPRPYQVEAYQNWLTNGYKGIFAMATGTGKTITSLNCLLKEYEKENTYKAIIVVPTTALLEQWKKECAKFNFKNVITVSSKENWEGNLAFFNTASKLIDTSYIVIVTYASLSRDKFQSFFKQLPKETLLIADETHNLGSQGLLKILPTIHLEKRIGLSATPHRKFDEAGNTAIEEFFNDKSPYIVSYSMQQALENGFLCKYTYFPHIVKLTDEEMKRYKEISLQLLRMGLFDEHGNFKSSPEIEKKLLERKRIIHKATNKIDTFREILKDEFKKRKNLKYTLVYVPEGIESNFDVNDFSVETDEENKLINEYTRVVSNTDDSVMVKQFTSNSTNREEILANYEKGITHVLTSMKCLDEGVDVPRSELAIFCASTGNPRQFIQRRGRVLRLHKDKIHATIHDLVVVPEVSNNESTFEMEKSLVRKELERVVDFANLAMNKTETYNSLEEVLDHYDLNLNDI</sequence>
<gene>
    <name evidence="8" type="ORF">E5L68_008045</name>
</gene>
<dbReference type="CDD" id="cd17926">
    <property type="entry name" value="DEXHc_RE"/>
    <property type="match status" value="1"/>
</dbReference>
<dbReference type="InterPro" id="IPR027417">
    <property type="entry name" value="P-loop_NTPase"/>
</dbReference>
<dbReference type="SMART" id="SM00487">
    <property type="entry name" value="DEXDc"/>
    <property type="match status" value="1"/>
</dbReference>
<dbReference type="Pfam" id="PF04851">
    <property type="entry name" value="ResIII"/>
    <property type="match status" value="1"/>
</dbReference>
<dbReference type="InterPro" id="IPR001650">
    <property type="entry name" value="Helicase_C-like"/>
</dbReference>
<feature type="domain" description="Helicase C-terminal" evidence="7">
    <location>
        <begin position="550"/>
        <end position="714"/>
    </location>
</feature>
<accession>A0ABW9JHZ6</accession>
<keyword evidence="5" id="KW-0812">Transmembrane</keyword>
<evidence type="ECO:0000256" key="1">
    <source>
        <dbReference type="ARBA" id="ARBA00022741"/>
    </source>
</evidence>
<evidence type="ECO:0000313" key="8">
    <source>
        <dbReference type="EMBL" id="MFN0291341.1"/>
    </source>
</evidence>
<dbReference type="SUPFAM" id="SSF52540">
    <property type="entry name" value="P-loop containing nucleoside triphosphate hydrolases"/>
    <property type="match status" value="2"/>
</dbReference>
<dbReference type="PROSITE" id="PS51192">
    <property type="entry name" value="HELICASE_ATP_BIND_1"/>
    <property type="match status" value="1"/>
</dbReference>
<protein>
    <submittedName>
        <fullName evidence="8">DEAD/DEAH box helicase family protein</fullName>
    </submittedName>
</protein>
<dbReference type="EMBL" id="SRMP02000012">
    <property type="protein sequence ID" value="MFN0291341.1"/>
    <property type="molecule type" value="Genomic_DNA"/>
</dbReference>
<keyword evidence="1" id="KW-0547">Nucleotide-binding</keyword>
<dbReference type="Gene3D" id="3.40.50.300">
    <property type="entry name" value="P-loop containing nucleotide triphosphate hydrolases"/>
    <property type="match status" value="2"/>
</dbReference>
<evidence type="ECO:0000256" key="3">
    <source>
        <dbReference type="ARBA" id="ARBA00022806"/>
    </source>
</evidence>
<dbReference type="PROSITE" id="PS51194">
    <property type="entry name" value="HELICASE_CTER"/>
    <property type="match status" value="1"/>
</dbReference>
<evidence type="ECO:0000256" key="5">
    <source>
        <dbReference type="SAM" id="Phobius"/>
    </source>
</evidence>
<dbReference type="InterPro" id="IPR014001">
    <property type="entry name" value="Helicase_ATP-bd"/>
</dbReference>
<dbReference type="Proteomes" id="UP001517367">
    <property type="component" value="Unassembled WGS sequence"/>
</dbReference>
<keyword evidence="9" id="KW-1185">Reference proteome</keyword>
<keyword evidence="5" id="KW-1133">Transmembrane helix</keyword>
<evidence type="ECO:0000313" key="9">
    <source>
        <dbReference type="Proteomes" id="UP001517367"/>
    </source>
</evidence>
<dbReference type="Pfam" id="PF00271">
    <property type="entry name" value="Helicase_C"/>
    <property type="match status" value="1"/>
</dbReference>
<dbReference type="PANTHER" id="PTHR11274">
    <property type="entry name" value="RAD25/XP-B DNA REPAIR HELICASE"/>
    <property type="match status" value="1"/>
</dbReference>
<keyword evidence="5" id="KW-0472">Membrane</keyword>
<feature type="transmembrane region" description="Helical" evidence="5">
    <location>
        <begin position="35"/>
        <end position="58"/>
    </location>
</feature>
<dbReference type="PANTHER" id="PTHR11274:SF0">
    <property type="entry name" value="GENERAL TRANSCRIPTION AND DNA REPAIR FACTOR IIH HELICASE SUBUNIT XPB"/>
    <property type="match status" value="1"/>
</dbReference>
<dbReference type="InterPro" id="IPR050615">
    <property type="entry name" value="ATP-dep_DNA_Helicase"/>
</dbReference>
<organism evidence="8 9">
    <name type="scientific">Pedobacter helvus</name>
    <dbReference type="NCBI Taxonomy" id="2563444"/>
    <lineage>
        <taxon>Bacteria</taxon>
        <taxon>Pseudomonadati</taxon>
        <taxon>Bacteroidota</taxon>
        <taxon>Sphingobacteriia</taxon>
        <taxon>Sphingobacteriales</taxon>
        <taxon>Sphingobacteriaceae</taxon>
        <taxon>Pedobacter</taxon>
    </lineage>
</organism>
<comment type="caution">
    <text evidence="8">The sequence shown here is derived from an EMBL/GenBank/DDBJ whole genome shotgun (WGS) entry which is preliminary data.</text>
</comment>
<feature type="domain" description="Helicase ATP-binding" evidence="6">
    <location>
        <begin position="284"/>
        <end position="452"/>
    </location>
</feature>
<dbReference type="InterPro" id="IPR006935">
    <property type="entry name" value="Helicase/UvrB_N"/>
</dbReference>